<name>A0A0B0EI29_9BACT</name>
<comment type="caution">
    <text evidence="2">The sequence shown here is derived from an EMBL/GenBank/DDBJ whole genome shotgun (WGS) entry which is preliminary data.</text>
</comment>
<dbReference type="Pfam" id="PF15887">
    <property type="entry name" value="Peptidase_Mx"/>
    <property type="match status" value="1"/>
</dbReference>
<evidence type="ECO:0000313" key="3">
    <source>
        <dbReference type="Proteomes" id="UP000030652"/>
    </source>
</evidence>
<dbReference type="PIRSF" id="PIRSF012641">
    <property type="entry name" value="UCP012641"/>
    <property type="match status" value="1"/>
</dbReference>
<dbReference type="eggNOG" id="COG4307">
    <property type="taxonomic scope" value="Bacteria"/>
</dbReference>
<dbReference type="EMBL" id="JRYO01000143">
    <property type="protein sequence ID" value="KHE92229.1"/>
    <property type="molecule type" value="Genomic_DNA"/>
</dbReference>
<feature type="domain" description="Zinc-ribbon" evidence="1">
    <location>
        <begin position="4"/>
        <end position="96"/>
    </location>
</feature>
<dbReference type="Proteomes" id="UP000030652">
    <property type="component" value="Unassembled WGS sequence"/>
</dbReference>
<evidence type="ECO:0000313" key="2">
    <source>
        <dbReference type="EMBL" id="KHE92229.1"/>
    </source>
</evidence>
<evidence type="ECO:0000259" key="1">
    <source>
        <dbReference type="Pfam" id="PF10005"/>
    </source>
</evidence>
<accession>A0A0B0EI29</accession>
<reference evidence="2 3" key="1">
    <citation type="submission" date="2014-10" db="EMBL/GenBank/DDBJ databases">
        <title>Draft genome of anammox bacterium scalindua brodae, obtained using differential coverage binning of sequence data from two enrichment reactors.</title>
        <authorList>
            <person name="Speth D.R."/>
            <person name="Russ L."/>
            <person name="Kartal B."/>
            <person name="Op den Camp H.J."/>
            <person name="Dutilh B.E."/>
            <person name="Jetten M.S."/>
        </authorList>
    </citation>
    <scope>NUCLEOTIDE SEQUENCE [LARGE SCALE GENOMIC DNA]</scope>
    <source>
        <strain evidence="2">RU1</strain>
    </source>
</reference>
<dbReference type="Pfam" id="PF10005">
    <property type="entry name" value="Zn_ribbon_DZR_6"/>
    <property type="match status" value="1"/>
</dbReference>
<proteinExistence type="predicted"/>
<sequence length="360" mass="42714">MKTYNCDVCGELIYFENTQCLSCGSPLGYLPVLNSMSSLEFDGSRWKSLNIQSLGAFYRKCHNYKEENVCNWMVPMDDVNAFCLSCRLNEIIPDLSIPKNREYWHRLEQAKRRLVYSLLRLSLPLKNKRENPQNGLGFAFLADDKKPRIKESRKAITGHEQGKITINIAEADDAIREKMRLNMNERYRTLLGHFRHEIGHYYWFLLIEGNNELLSQFREVFGNEQENYNKALKRYYAEGAPTGWQQRFVSAYASSHPWEDWAESWAHYLHMFDTLETAHAWGLTVMIKKENEMRSIRFENYSQPFEEMRNQWIDLSCMLNSLNRSMGMKDVYPFVWSEMAIEKLRFIQQVIINRKEEVRQ</sequence>
<dbReference type="AlphaFoldDB" id="A0A0B0EI29"/>
<dbReference type="InterPro" id="IPR031321">
    <property type="entry name" value="UCP012641"/>
</dbReference>
<dbReference type="PATRIC" id="fig|237368.3.peg.2151"/>
<organism evidence="2 3">
    <name type="scientific">Candidatus Scalindua brodae</name>
    <dbReference type="NCBI Taxonomy" id="237368"/>
    <lineage>
        <taxon>Bacteria</taxon>
        <taxon>Pseudomonadati</taxon>
        <taxon>Planctomycetota</taxon>
        <taxon>Candidatus Brocadiia</taxon>
        <taxon>Candidatus Brocadiales</taxon>
        <taxon>Candidatus Scalinduaceae</taxon>
        <taxon>Candidatus Scalindua</taxon>
    </lineage>
</organism>
<dbReference type="Gene3D" id="3.40.390.70">
    <property type="match status" value="1"/>
</dbReference>
<dbReference type="InterPro" id="IPR011201">
    <property type="entry name" value="Zinc-ribbon_6_bact"/>
</dbReference>
<protein>
    <recommendedName>
        <fullName evidence="1">Zinc-ribbon domain-containing protein</fullName>
    </recommendedName>
</protein>
<gene>
    <name evidence="2" type="ORF">SCABRO_01992</name>
</gene>